<name>A0ABU5JQ71_9ACTN</name>
<sequence>MARRQGNQRDSAAEFAGLCVQATLRVPVETTDRRDGQRAVDLRANYAGRTLAIEVKRVVDAALRESSVAASRLGYVRDERLRLSWHVSLEHRANWKDAAANLPRILLELEALNFPGGPPWHLASVEALLEEDLGRLRVGGLWPSPPTEKHPPGFYLMPEGWGAAVPGIEAIPDFLGSLLADDAMARLRAQLRAANADERHAFLWLGWENAEAWALDEPGEKLPATTPQLPEGIDAVWVGGTTVGARLIAWLPRRGWINGVVV</sequence>
<proteinExistence type="predicted"/>
<evidence type="ECO:0000313" key="2">
    <source>
        <dbReference type="Proteomes" id="UP001290101"/>
    </source>
</evidence>
<evidence type="ECO:0000313" key="1">
    <source>
        <dbReference type="EMBL" id="MDZ5494523.1"/>
    </source>
</evidence>
<organism evidence="1 2">
    <name type="scientific">Micromonospora sicca</name>
    <dbReference type="NCBI Taxonomy" id="2202420"/>
    <lineage>
        <taxon>Bacteria</taxon>
        <taxon>Bacillati</taxon>
        <taxon>Actinomycetota</taxon>
        <taxon>Actinomycetes</taxon>
        <taxon>Micromonosporales</taxon>
        <taxon>Micromonosporaceae</taxon>
        <taxon>Micromonospora</taxon>
    </lineage>
</organism>
<reference evidence="1 2" key="1">
    <citation type="submission" date="2023-12" db="EMBL/GenBank/DDBJ databases">
        <title>Micromonospora sp. nov., isolated from Atacama Desert.</title>
        <authorList>
            <person name="Carro L."/>
            <person name="Golinska P."/>
            <person name="Klenk H.-P."/>
            <person name="Goodfellow M."/>
        </authorList>
    </citation>
    <scope>NUCLEOTIDE SEQUENCE [LARGE SCALE GENOMIC DNA]</scope>
    <source>
        <strain evidence="1 2">4G53</strain>
    </source>
</reference>
<gene>
    <name evidence="1" type="ORF">U2F25_34645</name>
</gene>
<dbReference type="Proteomes" id="UP001290101">
    <property type="component" value="Unassembled WGS sequence"/>
</dbReference>
<keyword evidence="2" id="KW-1185">Reference proteome</keyword>
<accession>A0ABU5JQ71</accession>
<dbReference type="EMBL" id="JAXOTQ010000080">
    <property type="protein sequence ID" value="MDZ5494523.1"/>
    <property type="molecule type" value="Genomic_DNA"/>
</dbReference>
<protein>
    <submittedName>
        <fullName evidence="1">Uncharacterized protein</fullName>
    </submittedName>
</protein>
<dbReference type="RefSeq" id="WP_322443986.1">
    <property type="nucleotide sequence ID" value="NZ_JAXOTQ010000080.1"/>
</dbReference>
<comment type="caution">
    <text evidence="1">The sequence shown here is derived from an EMBL/GenBank/DDBJ whole genome shotgun (WGS) entry which is preliminary data.</text>
</comment>